<evidence type="ECO:0000256" key="3">
    <source>
        <dbReference type="SAM" id="SignalP"/>
    </source>
</evidence>
<sequence>MRRSPRALAAAAALGCALAGMTACGGDGGRILSEARQGSGPDPCPPTPGVTRDAISLGLLASGSPTPGDPSALFRAGVDARLGEANATGGILGRRLTYRIEDDEGMPTLNAVAGRRLARAEGSLGVLRFSSASAGSAALLAADKVPVVDGQVSDPAAASRPDATVFSYARPLLAQPASSGLGEFLYDRGARRVAVISVQLSGGTQAMGSAAEQSVRAAHLRVSRSIQIPPGPVDGMDLAAQLRDADADSLIAFVPAHTFYEITAAVRSAGLGLTAVVGNPTTYDRSQLARVGDDAGGVYTFVDYLPFEVNAPAHRRFLAAIAAYAPQASTFADGTALIGWISADLLLRGISAAGACPTRASVLTGLRRQTRYDAGGLLPKAIDLSHGISAITPCYEFVRVNPDGTGFAPVDPAPRCGRLLPAV</sequence>
<dbReference type="PROSITE" id="PS51257">
    <property type="entry name" value="PROKAR_LIPOPROTEIN"/>
    <property type="match status" value="1"/>
</dbReference>
<keyword evidence="2 3" id="KW-0732">Signal</keyword>
<evidence type="ECO:0000313" key="5">
    <source>
        <dbReference type="EMBL" id="SNQ51179.1"/>
    </source>
</evidence>
<dbReference type="InterPro" id="IPR028081">
    <property type="entry name" value="Leu-bd"/>
</dbReference>
<dbReference type="Pfam" id="PF13458">
    <property type="entry name" value="Peripla_BP_6"/>
    <property type="match status" value="1"/>
</dbReference>
<dbReference type="AlphaFoldDB" id="A0A2I2KZU6"/>
<feature type="signal peptide" evidence="3">
    <location>
        <begin position="1"/>
        <end position="25"/>
    </location>
</feature>
<organism evidence="5 6">
    <name type="scientific">Frankia canadensis</name>
    <dbReference type="NCBI Taxonomy" id="1836972"/>
    <lineage>
        <taxon>Bacteria</taxon>
        <taxon>Bacillati</taxon>
        <taxon>Actinomycetota</taxon>
        <taxon>Actinomycetes</taxon>
        <taxon>Frankiales</taxon>
        <taxon>Frankiaceae</taxon>
        <taxon>Frankia</taxon>
    </lineage>
</organism>
<dbReference type="Gene3D" id="3.40.50.2300">
    <property type="match status" value="2"/>
</dbReference>
<dbReference type="InterPro" id="IPR051010">
    <property type="entry name" value="BCAA_transport"/>
</dbReference>
<feature type="domain" description="Leucine-binding protein" evidence="4">
    <location>
        <begin position="57"/>
        <end position="404"/>
    </location>
</feature>
<evidence type="ECO:0000256" key="1">
    <source>
        <dbReference type="ARBA" id="ARBA00010062"/>
    </source>
</evidence>
<evidence type="ECO:0000259" key="4">
    <source>
        <dbReference type="Pfam" id="PF13458"/>
    </source>
</evidence>
<dbReference type="SUPFAM" id="SSF53822">
    <property type="entry name" value="Periplasmic binding protein-like I"/>
    <property type="match status" value="1"/>
</dbReference>
<name>A0A2I2KZU6_9ACTN</name>
<dbReference type="InterPro" id="IPR028082">
    <property type="entry name" value="Peripla_BP_I"/>
</dbReference>
<dbReference type="EMBL" id="FZMO01000528">
    <property type="protein sequence ID" value="SNQ51179.1"/>
    <property type="molecule type" value="Genomic_DNA"/>
</dbReference>
<dbReference type="RefSeq" id="WP_101834914.1">
    <property type="nucleotide sequence ID" value="NZ_FZMO01000528.1"/>
</dbReference>
<feature type="chain" id="PRO_5014616375" description="Leucine-binding protein domain-containing protein" evidence="3">
    <location>
        <begin position="26"/>
        <end position="423"/>
    </location>
</feature>
<proteinExistence type="inferred from homology"/>
<dbReference type="PANTHER" id="PTHR30483:SF6">
    <property type="entry name" value="PERIPLASMIC BINDING PROTEIN OF ABC TRANSPORTER FOR NATURAL AMINO ACIDS"/>
    <property type="match status" value="1"/>
</dbReference>
<accession>A0A2I2KZU6</accession>
<comment type="similarity">
    <text evidence="1">Belongs to the leucine-binding protein family.</text>
</comment>
<dbReference type="Proteomes" id="UP000234331">
    <property type="component" value="Unassembled WGS sequence"/>
</dbReference>
<protein>
    <recommendedName>
        <fullName evidence="4">Leucine-binding protein domain-containing protein</fullName>
    </recommendedName>
</protein>
<gene>
    <name evidence="5" type="ORF">FRACA_620028</name>
</gene>
<reference evidence="5 6" key="1">
    <citation type="submission" date="2017-06" db="EMBL/GenBank/DDBJ databases">
        <authorList>
            <person name="Kim H.J."/>
            <person name="Triplett B.A."/>
        </authorList>
    </citation>
    <scope>NUCLEOTIDE SEQUENCE [LARGE SCALE GENOMIC DNA]</scope>
    <source>
        <strain evidence="5">FRACA_ARgP5</strain>
    </source>
</reference>
<keyword evidence="6" id="KW-1185">Reference proteome</keyword>
<dbReference type="PANTHER" id="PTHR30483">
    <property type="entry name" value="LEUCINE-SPECIFIC-BINDING PROTEIN"/>
    <property type="match status" value="1"/>
</dbReference>
<dbReference type="OrthoDB" id="4364076at2"/>
<dbReference type="CDD" id="cd06341">
    <property type="entry name" value="PBP1_ABC_ligand_binding-like"/>
    <property type="match status" value="1"/>
</dbReference>
<evidence type="ECO:0000313" key="6">
    <source>
        <dbReference type="Proteomes" id="UP000234331"/>
    </source>
</evidence>
<evidence type="ECO:0000256" key="2">
    <source>
        <dbReference type="ARBA" id="ARBA00022729"/>
    </source>
</evidence>